<gene>
    <name evidence="1" type="ORF">K458DRAFT_165688</name>
</gene>
<protein>
    <submittedName>
        <fullName evidence="1">Uncharacterized protein</fullName>
    </submittedName>
</protein>
<accession>A0A6G1IGL8</accession>
<evidence type="ECO:0000313" key="2">
    <source>
        <dbReference type="Proteomes" id="UP000799291"/>
    </source>
</evidence>
<keyword evidence="2" id="KW-1185">Reference proteome</keyword>
<sequence>MGYGGVLGVLRTGYIIGITMANARRNRNMTHLHCGRLLFVSMTDLFSIQNVREPCETSLLPLEANHILPPLRRQTTTERGEGERDLPTCHLNYGQIPRLDSYLTRNVPPYCQVRLCERRTSFADTAFVQPMAARCCTCMRNRRFGALSVRAEGYGSYVEMHTHSHHRRAAWVEFEALGHIGDERMIGVGTWR</sequence>
<reference evidence="1" key="1">
    <citation type="journal article" date="2020" name="Stud. Mycol.">
        <title>101 Dothideomycetes genomes: a test case for predicting lifestyles and emergence of pathogens.</title>
        <authorList>
            <person name="Haridas S."/>
            <person name="Albert R."/>
            <person name="Binder M."/>
            <person name="Bloem J."/>
            <person name="Labutti K."/>
            <person name="Salamov A."/>
            <person name="Andreopoulos B."/>
            <person name="Baker S."/>
            <person name="Barry K."/>
            <person name="Bills G."/>
            <person name="Bluhm B."/>
            <person name="Cannon C."/>
            <person name="Castanera R."/>
            <person name="Culley D."/>
            <person name="Daum C."/>
            <person name="Ezra D."/>
            <person name="Gonzalez J."/>
            <person name="Henrissat B."/>
            <person name="Kuo A."/>
            <person name="Liang C."/>
            <person name="Lipzen A."/>
            <person name="Lutzoni F."/>
            <person name="Magnuson J."/>
            <person name="Mondo S."/>
            <person name="Nolan M."/>
            <person name="Ohm R."/>
            <person name="Pangilinan J."/>
            <person name="Park H.-J."/>
            <person name="Ramirez L."/>
            <person name="Alfaro M."/>
            <person name="Sun H."/>
            <person name="Tritt A."/>
            <person name="Yoshinaga Y."/>
            <person name="Zwiers L.-H."/>
            <person name="Turgeon B."/>
            <person name="Goodwin S."/>
            <person name="Spatafora J."/>
            <person name="Crous P."/>
            <person name="Grigoriev I."/>
        </authorList>
    </citation>
    <scope>NUCLEOTIDE SEQUENCE</scope>
    <source>
        <strain evidence="1">CBS 122367</strain>
    </source>
</reference>
<evidence type="ECO:0000313" key="1">
    <source>
        <dbReference type="EMBL" id="KAF2677101.1"/>
    </source>
</evidence>
<name>A0A6G1IGL8_9PLEO</name>
<dbReference type="EMBL" id="MU005626">
    <property type="protein sequence ID" value="KAF2677101.1"/>
    <property type="molecule type" value="Genomic_DNA"/>
</dbReference>
<dbReference type="AlphaFoldDB" id="A0A6G1IGL8"/>
<dbReference type="Proteomes" id="UP000799291">
    <property type="component" value="Unassembled WGS sequence"/>
</dbReference>
<proteinExistence type="predicted"/>
<organism evidence="1 2">
    <name type="scientific">Lentithecium fluviatile CBS 122367</name>
    <dbReference type="NCBI Taxonomy" id="1168545"/>
    <lineage>
        <taxon>Eukaryota</taxon>
        <taxon>Fungi</taxon>
        <taxon>Dikarya</taxon>
        <taxon>Ascomycota</taxon>
        <taxon>Pezizomycotina</taxon>
        <taxon>Dothideomycetes</taxon>
        <taxon>Pleosporomycetidae</taxon>
        <taxon>Pleosporales</taxon>
        <taxon>Massarineae</taxon>
        <taxon>Lentitheciaceae</taxon>
        <taxon>Lentithecium</taxon>
    </lineage>
</organism>